<dbReference type="InterPro" id="IPR029099">
    <property type="entry name" value="Pribosyltran_N"/>
</dbReference>
<keyword evidence="8" id="KW-0418">Kinase</keyword>
<dbReference type="InterPro" id="IPR000836">
    <property type="entry name" value="PRTase_dom"/>
</dbReference>
<dbReference type="Pfam" id="PF13793">
    <property type="entry name" value="Pribosyltran_N"/>
    <property type="match status" value="1"/>
</dbReference>
<dbReference type="AlphaFoldDB" id="A0AA86ULI6"/>
<evidence type="ECO:0000256" key="10">
    <source>
        <dbReference type="ARBA" id="ARBA00022842"/>
    </source>
</evidence>
<dbReference type="GO" id="GO:0005524">
    <property type="term" value="F:ATP binding"/>
    <property type="evidence" value="ECO:0007669"/>
    <property type="project" value="UniProtKB-KW"/>
</dbReference>
<dbReference type="PANTHER" id="PTHR10210">
    <property type="entry name" value="RIBOSE-PHOSPHATE DIPHOSPHOKINASE FAMILY MEMBER"/>
    <property type="match status" value="1"/>
</dbReference>
<evidence type="ECO:0000256" key="8">
    <source>
        <dbReference type="ARBA" id="ARBA00022777"/>
    </source>
</evidence>
<comment type="pathway">
    <text evidence="1">Metabolic intermediate biosynthesis; 5-phospho-alpha-D-ribose 1-diphosphate biosynthesis; 5-phospho-alpha-D-ribose 1-diphosphate from D-ribose 5-phosphate (route I): step 1/1.</text>
</comment>
<evidence type="ECO:0000256" key="3">
    <source>
        <dbReference type="ARBA" id="ARBA00013247"/>
    </source>
</evidence>
<name>A0AA86ULI6_9EUKA</name>
<reference evidence="14 15" key="2">
    <citation type="submission" date="2024-07" db="EMBL/GenBank/DDBJ databases">
        <authorList>
            <person name="Akdeniz Z."/>
        </authorList>
    </citation>
    <scope>NUCLEOTIDE SEQUENCE [LARGE SCALE GENOMIC DNA]</scope>
</reference>
<evidence type="ECO:0000313" key="13">
    <source>
        <dbReference type="EMBL" id="CAI9956096.1"/>
    </source>
</evidence>
<reference evidence="13" key="1">
    <citation type="submission" date="2023-06" db="EMBL/GenBank/DDBJ databases">
        <authorList>
            <person name="Kurt Z."/>
        </authorList>
    </citation>
    <scope>NUCLEOTIDE SEQUENCE</scope>
</reference>
<evidence type="ECO:0000256" key="6">
    <source>
        <dbReference type="ARBA" id="ARBA00022727"/>
    </source>
</evidence>
<dbReference type="CDD" id="cd06223">
    <property type="entry name" value="PRTases_typeI"/>
    <property type="match status" value="1"/>
</dbReference>
<dbReference type="Proteomes" id="UP001642409">
    <property type="component" value="Unassembled WGS sequence"/>
</dbReference>
<evidence type="ECO:0000313" key="15">
    <source>
        <dbReference type="Proteomes" id="UP001642409"/>
    </source>
</evidence>
<gene>
    <name evidence="14" type="ORF">HINF_LOCUS24529</name>
    <name evidence="13" type="ORF">HINF_LOCUS43741</name>
</gene>
<feature type="domain" description="Ribose-phosphate pyrophosphokinase N-terminal" evidence="12">
    <location>
        <begin position="12"/>
        <end position="130"/>
    </location>
</feature>
<keyword evidence="10" id="KW-0460">Magnesium</keyword>
<dbReference type="SUPFAM" id="SSF53271">
    <property type="entry name" value="PRTase-like"/>
    <property type="match status" value="1"/>
</dbReference>
<evidence type="ECO:0000256" key="9">
    <source>
        <dbReference type="ARBA" id="ARBA00022840"/>
    </source>
</evidence>
<dbReference type="Pfam" id="PF14572">
    <property type="entry name" value="Pribosyl_synth"/>
    <property type="match status" value="1"/>
</dbReference>
<keyword evidence="7" id="KW-0547">Nucleotide-binding</keyword>
<dbReference type="PANTHER" id="PTHR10210:SF32">
    <property type="entry name" value="RIBOSE-PHOSPHATE PYROPHOSPHOKINASE 2"/>
    <property type="match status" value="1"/>
</dbReference>
<dbReference type="SMART" id="SM01400">
    <property type="entry name" value="Pribosyltran_N"/>
    <property type="match status" value="1"/>
</dbReference>
<sequence length="343" mass="37251">MTDLLNMNGKLRICYGTCNPALGKAVVEHLNLPGTEVILKAQQFADGEILTDYDSTLRGCDLFIVQPVSVPDVNAALMELLLAIDAAKRACAARVTAVIPYYGYARQDRKAKMRQPISAKVVADMLTAVGVNHVVSIDIHTQQIQGFFSASVPLDFIPGDMIFLPALCKLYKETKFMVASTDAGGAARCRELAHKFNTDIAIVDKKRNYDAMNQSDVMSVIGDVTGRNVVIYDDMCDTAGSLCKAAAAIKRAGAVKVFGCVTHAVLSADAAQKIRDSVFDQVFFSDTIHIPDEKLAVMGKITIISCAEILATVVRVIHLEESLGNYIQCQKELVAKLINDECQ</sequence>
<evidence type="ECO:0000256" key="4">
    <source>
        <dbReference type="ARBA" id="ARBA00022679"/>
    </source>
</evidence>
<dbReference type="EMBL" id="CAXDID020000072">
    <property type="protein sequence ID" value="CAL6014987.1"/>
    <property type="molecule type" value="Genomic_DNA"/>
</dbReference>
<organism evidence="13">
    <name type="scientific">Hexamita inflata</name>
    <dbReference type="NCBI Taxonomy" id="28002"/>
    <lineage>
        <taxon>Eukaryota</taxon>
        <taxon>Metamonada</taxon>
        <taxon>Diplomonadida</taxon>
        <taxon>Hexamitidae</taxon>
        <taxon>Hexamitinae</taxon>
        <taxon>Hexamita</taxon>
    </lineage>
</organism>
<evidence type="ECO:0000259" key="12">
    <source>
        <dbReference type="Pfam" id="PF13793"/>
    </source>
</evidence>
<evidence type="ECO:0000313" key="14">
    <source>
        <dbReference type="EMBL" id="CAL6014987.1"/>
    </source>
</evidence>
<evidence type="ECO:0000256" key="11">
    <source>
        <dbReference type="ARBA" id="ARBA00049535"/>
    </source>
</evidence>
<dbReference type="GO" id="GO:0016301">
    <property type="term" value="F:kinase activity"/>
    <property type="evidence" value="ECO:0007669"/>
    <property type="project" value="UniProtKB-KW"/>
</dbReference>
<evidence type="ECO:0000256" key="2">
    <source>
        <dbReference type="ARBA" id="ARBA00006478"/>
    </source>
</evidence>
<keyword evidence="9" id="KW-0067">ATP-binding</keyword>
<dbReference type="Gene3D" id="3.40.50.2020">
    <property type="match status" value="2"/>
</dbReference>
<keyword evidence="4" id="KW-0808">Transferase</keyword>
<proteinExistence type="inferred from homology"/>
<protein>
    <recommendedName>
        <fullName evidence="3">ribose-phosphate diphosphokinase</fullName>
        <ecNumber evidence="3">2.7.6.1</ecNumber>
    </recommendedName>
</protein>
<dbReference type="InterPro" id="IPR029057">
    <property type="entry name" value="PRTase-like"/>
</dbReference>
<keyword evidence="6" id="KW-0545">Nucleotide biosynthesis</keyword>
<comment type="similarity">
    <text evidence="2">Belongs to the ribose-phosphate pyrophosphokinase family.</text>
</comment>
<dbReference type="NCBIfam" id="NF002320">
    <property type="entry name" value="PRK01259.1"/>
    <property type="match status" value="1"/>
</dbReference>
<dbReference type="GO" id="GO:0006164">
    <property type="term" value="P:purine nucleotide biosynthetic process"/>
    <property type="evidence" value="ECO:0007669"/>
    <property type="project" value="TreeGrafter"/>
</dbReference>
<dbReference type="EC" id="2.7.6.1" evidence="3"/>
<evidence type="ECO:0000256" key="1">
    <source>
        <dbReference type="ARBA" id="ARBA00004996"/>
    </source>
</evidence>
<keyword evidence="5" id="KW-0479">Metal-binding</keyword>
<dbReference type="FunFam" id="3.40.50.2020:FF:000007">
    <property type="entry name" value="Ribose-phosphate pyrophosphokinase"/>
    <property type="match status" value="1"/>
</dbReference>
<comment type="caution">
    <text evidence="13">The sequence shown here is derived from an EMBL/GenBank/DDBJ whole genome shotgun (WGS) entry which is preliminary data.</text>
</comment>
<dbReference type="NCBIfam" id="TIGR01251">
    <property type="entry name" value="ribP_PPkin"/>
    <property type="match status" value="1"/>
</dbReference>
<evidence type="ECO:0000256" key="7">
    <source>
        <dbReference type="ARBA" id="ARBA00022741"/>
    </source>
</evidence>
<dbReference type="GO" id="GO:0000287">
    <property type="term" value="F:magnesium ion binding"/>
    <property type="evidence" value="ECO:0007669"/>
    <property type="project" value="InterPro"/>
</dbReference>
<evidence type="ECO:0000256" key="5">
    <source>
        <dbReference type="ARBA" id="ARBA00022723"/>
    </source>
</evidence>
<comment type="catalytic activity">
    <reaction evidence="11">
        <text>D-ribose 5-phosphate + ATP = 5-phospho-alpha-D-ribose 1-diphosphate + AMP + H(+)</text>
        <dbReference type="Rhea" id="RHEA:15609"/>
        <dbReference type="ChEBI" id="CHEBI:15378"/>
        <dbReference type="ChEBI" id="CHEBI:30616"/>
        <dbReference type="ChEBI" id="CHEBI:58017"/>
        <dbReference type="ChEBI" id="CHEBI:78346"/>
        <dbReference type="ChEBI" id="CHEBI:456215"/>
        <dbReference type="EC" id="2.7.6.1"/>
    </reaction>
</comment>
<dbReference type="GO" id="GO:0002189">
    <property type="term" value="C:ribose phosphate diphosphokinase complex"/>
    <property type="evidence" value="ECO:0007669"/>
    <property type="project" value="TreeGrafter"/>
</dbReference>
<dbReference type="GO" id="GO:0004749">
    <property type="term" value="F:ribose phosphate diphosphokinase activity"/>
    <property type="evidence" value="ECO:0007669"/>
    <property type="project" value="UniProtKB-EC"/>
</dbReference>
<dbReference type="InterPro" id="IPR005946">
    <property type="entry name" value="Rib-P_diPkinase"/>
</dbReference>
<dbReference type="GO" id="GO:0005737">
    <property type="term" value="C:cytoplasm"/>
    <property type="evidence" value="ECO:0007669"/>
    <property type="project" value="TreeGrafter"/>
</dbReference>
<dbReference type="EMBL" id="CATOUU010000871">
    <property type="protein sequence ID" value="CAI9956096.1"/>
    <property type="molecule type" value="Genomic_DNA"/>
</dbReference>
<keyword evidence="15" id="KW-1185">Reference proteome</keyword>
<accession>A0AA86ULI6</accession>
<dbReference type="GO" id="GO:0006015">
    <property type="term" value="P:5-phosphoribose 1-diphosphate biosynthetic process"/>
    <property type="evidence" value="ECO:0007669"/>
    <property type="project" value="TreeGrafter"/>
</dbReference>